<feature type="compositionally biased region" description="Polar residues" evidence="12">
    <location>
        <begin position="138"/>
        <end position="150"/>
    </location>
</feature>
<feature type="transmembrane region" description="Helical" evidence="13">
    <location>
        <begin position="366"/>
        <end position="386"/>
    </location>
</feature>
<evidence type="ECO:0000256" key="1">
    <source>
        <dbReference type="ARBA" id="ARBA00004273"/>
    </source>
</evidence>
<keyword evidence="15" id="KW-1185">Reference proteome</keyword>
<evidence type="ECO:0000256" key="3">
    <source>
        <dbReference type="ARBA" id="ARBA00022692"/>
    </source>
</evidence>
<reference evidence="14 15" key="1">
    <citation type="journal article" date="2023" name="IScience">
        <title>Expanded male sex-determining region conserved during the evolution of homothallism in the green alga Volvox.</title>
        <authorList>
            <person name="Yamamoto K."/>
            <person name="Matsuzaki R."/>
            <person name="Mahakham W."/>
            <person name="Heman W."/>
            <person name="Sekimoto H."/>
            <person name="Kawachi M."/>
            <person name="Minakuchi Y."/>
            <person name="Toyoda A."/>
            <person name="Nozaki H."/>
        </authorList>
    </citation>
    <scope>NUCLEOTIDE SEQUENCE [LARGE SCALE GENOMIC DNA]</scope>
    <source>
        <strain evidence="14 15">NIES-4468</strain>
    </source>
</reference>
<keyword evidence="7 11" id="KW-0175">Coiled coil</keyword>
<feature type="compositionally biased region" description="Pro residues" evidence="12">
    <location>
        <begin position="186"/>
        <end position="198"/>
    </location>
</feature>
<keyword evidence="9 13" id="KW-0472">Membrane</keyword>
<evidence type="ECO:0000256" key="6">
    <source>
        <dbReference type="ARBA" id="ARBA00022989"/>
    </source>
</evidence>
<feature type="non-terminal residue" evidence="14">
    <location>
        <position position="414"/>
    </location>
</feature>
<evidence type="ECO:0000256" key="12">
    <source>
        <dbReference type="SAM" id="MobiDB-lite"/>
    </source>
</evidence>
<keyword evidence="3 13" id="KW-0812">Transmembrane</keyword>
<dbReference type="InterPro" id="IPR008839">
    <property type="entry name" value="MDM33_fungi"/>
</dbReference>
<dbReference type="Proteomes" id="UP001165090">
    <property type="component" value="Unassembled WGS sequence"/>
</dbReference>
<feature type="region of interest" description="Disordered" evidence="12">
    <location>
        <begin position="122"/>
        <end position="198"/>
    </location>
</feature>
<comment type="function">
    <text evidence="10">Required for the maintenance of the structure of the mitochondrial inner membrane. Involved in mitochondrial morphology. Causes growth arrest when highly overexpressed.</text>
</comment>
<organism evidence="14 15">
    <name type="scientific">Volvox africanus</name>
    <dbReference type="NCBI Taxonomy" id="51714"/>
    <lineage>
        <taxon>Eukaryota</taxon>
        <taxon>Viridiplantae</taxon>
        <taxon>Chlorophyta</taxon>
        <taxon>core chlorophytes</taxon>
        <taxon>Chlorophyceae</taxon>
        <taxon>CS clade</taxon>
        <taxon>Chlamydomonadales</taxon>
        <taxon>Volvocaceae</taxon>
        <taxon>Volvox</taxon>
    </lineage>
</organism>
<name>A0ABQ5S7I4_9CHLO</name>
<evidence type="ECO:0000313" key="15">
    <source>
        <dbReference type="Proteomes" id="UP001165090"/>
    </source>
</evidence>
<evidence type="ECO:0008006" key="16">
    <source>
        <dbReference type="Google" id="ProtNLM"/>
    </source>
</evidence>
<accession>A0ABQ5S7I4</accession>
<evidence type="ECO:0000256" key="2">
    <source>
        <dbReference type="ARBA" id="ARBA00007472"/>
    </source>
</evidence>
<evidence type="ECO:0000313" key="14">
    <source>
        <dbReference type="EMBL" id="GLI65744.1"/>
    </source>
</evidence>
<keyword evidence="8" id="KW-0496">Mitochondrion</keyword>
<comment type="subcellular location">
    <subcellularLocation>
        <location evidence="1">Mitochondrion inner membrane</location>
    </subcellularLocation>
</comment>
<feature type="coiled-coil region" evidence="11">
    <location>
        <begin position="247"/>
        <end position="274"/>
    </location>
</feature>
<dbReference type="PANTHER" id="PTHR31961">
    <property type="entry name" value="SENSITIVE TO HIGH EXPRESSION PROTEIN 9, MITOCHONDRIAL"/>
    <property type="match status" value="1"/>
</dbReference>
<gene>
    <name evidence="14" type="ORF">VaNZ11_009345</name>
</gene>
<keyword evidence="4" id="KW-0999">Mitochondrion inner membrane</keyword>
<evidence type="ECO:0000256" key="8">
    <source>
        <dbReference type="ARBA" id="ARBA00023128"/>
    </source>
</evidence>
<comment type="similarity">
    <text evidence="2">Belongs to the SHE9 family.</text>
</comment>
<dbReference type="Pfam" id="PF05546">
    <property type="entry name" value="She9_MDM33"/>
    <property type="match status" value="1"/>
</dbReference>
<feature type="compositionally biased region" description="Low complexity" evidence="12">
    <location>
        <begin position="175"/>
        <end position="185"/>
    </location>
</feature>
<sequence length="414" mass="44884">MGPNLHISWTNGQIFQSNVRFLVAALLSRVVPESLQLISTPLRSWPEASLVKRASLDGNFEPAQYANTSSFARAPMRQLLPRGPVALLSPVRATRCLAPTQPLGRPQCSTAVLRSIVSSPAHLSSSTHSDDPAHGRNSHVSCPTINAGTDTASASASTSPSSPAATRPSPPDPHLQPAAFTTPAAQGPPPAIGPPSPPFGAAAGALLILRTRILPARDAIGRTSFSLLGAASDLGAKLNQITGYDAIEKLKRKVVEATQRLADAREELRDSKVAYELVVSEQGDVQRQQMTLLQRKSSWQATDLERFTDLCRQEHRLELEVAQAKAVYAEAAEAVEACHDQVAEAVRERYGAETMWSDKIRQASTWWTAGLMALQMVSFMSVYLIMEPIKARRLRNHVEDVLRVELASIRESVA</sequence>
<evidence type="ECO:0000256" key="10">
    <source>
        <dbReference type="ARBA" id="ARBA00024807"/>
    </source>
</evidence>
<evidence type="ECO:0000256" key="11">
    <source>
        <dbReference type="SAM" id="Coils"/>
    </source>
</evidence>
<dbReference type="EMBL" id="BSDZ01000025">
    <property type="protein sequence ID" value="GLI65744.1"/>
    <property type="molecule type" value="Genomic_DNA"/>
</dbReference>
<evidence type="ECO:0000256" key="13">
    <source>
        <dbReference type="SAM" id="Phobius"/>
    </source>
</evidence>
<keyword evidence="6 13" id="KW-1133">Transmembrane helix</keyword>
<proteinExistence type="inferred from homology"/>
<comment type="caution">
    <text evidence="14">The sequence shown here is derived from an EMBL/GenBank/DDBJ whole genome shotgun (WGS) entry which is preliminary data.</text>
</comment>
<evidence type="ECO:0000256" key="5">
    <source>
        <dbReference type="ARBA" id="ARBA00022946"/>
    </source>
</evidence>
<evidence type="ECO:0000256" key="9">
    <source>
        <dbReference type="ARBA" id="ARBA00023136"/>
    </source>
</evidence>
<evidence type="ECO:0000256" key="4">
    <source>
        <dbReference type="ARBA" id="ARBA00022792"/>
    </source>
</evidence>
<evidence type="ECO:0000256" key="7">
    <source>
        <dbReference type="ARBA" id="ARBA00023054"/>
    </source>
</evidence>
<keyword evidence="5" id="KW-0809">Transit peptide</keyword>
<dbReference type="PANTHER" id="PTHR31961:SF3">
    <property type="entry name" value="SENSITIVE TO HIGH EXPRESSION PROTEIN 9, MITOCHONDRIAL"/>
    <property type="match status" value="1"/>
</dbReference>
<feature type="compositionally biased region" description="Low complexity" evidence="12">
    <location>
        <begin position="151"/>
        <end position="167"/>
    </location>
</feature>
<protein>
    <recommendedName>
        <fullName evidence="16">Sensitive to high expression protein 9, mitochondrial</fullName>
    </recommendedName>
</protein>